<sequence length="241" mass="27206">MLTIFRLPPKDTAAPSAPSSVTSGTDASIHALKDKETSPLDASPNKDIMDTNDTSPLPLDMPTISILRREYQAAAAPNASPEFVKKYPTNRAMINAVNNLLLETYHFYTGHACMSSSGDLKRLVIHFNSTKERDACFSLRHDDLADLQFFLHDLQQLRTYEDLSAIQVTDIPFFIKKDDITALFKKYGNIQSCHLYTHPNAKVQQARIVYDDVSSIQHCSGRFIVIPLIYVLRKRNRDMNS</sequence>
<proteinExistence type="predicted"/>
<dbReference type="Gene3D" id="3.30.70.330">
    <property type="match status" value="1"/>
</dbReference>
<accession>A0A015J4R8</accession>
<dbReference type="SUPFAM" id="SSF54928">
    <property type="entry name" value="RNA-binding domain, RBD"/>
    <property type="match status" value="1"/>
</dbReference>
<gene>
    <name evidence="2" type="ORF">RirG_142040</name>
</gene>
<protein>
    <recommendedName>
        <fullName evidence="4">RRM domain-containing protein</fullName>
    </recommendedName>
</protein>
<dbReference type="HOGENOM" id="CLU_1152293_0_0_1"/>
<dbReference type="EMBL" id="JEMT01023110">
    <property type="protein sequence ID" value="EXX64507.1"/>
    <property type="molecule type" value="Genomic_DNA"/>
</dbReference>
<dbReference type="InterPro" id="IPR035979">
    <property type="entry name" value="RBD_domain_sf"/>
</dbReference>
<organism evidence="2 3">
    <name type="scientific">Rhizophagus irregularis (strain DAOM 197198w)</name>
    <name type="common">Glomus intraradices</name>
    <dbReference type="NCBI Taxonomy" id="1432141"/>
    <lineage>
        <taxon>Eukaryota</taxon>
        <taxon>Fungi</taxon>
        <taxon>Fungi incertae sedis</taxon>
        <taxon>Mucoromycota</taxon>
        <taxon>Glomeromycotina</taxon>
        <taxon>Glomeromycetes</taxon>
        <taxon>Glomerales</taxon>
        <taxon>Glomeraceae</taxon>
        <taxon>Rhizophagus</taxon>
    </lineage>
</organism>
<feature type="region of interest" description="Disordered" evidence="1">
    <location>
        <begin position="1"/>
        <end position="54"/>
    </location>
</feature>
<reference evidence="2 3" key="1">
    <citation type="submission" date="2014-02" db="EMBL/GenBank/DDBJ databases">
        <title>Single nucleus genome sequencing reveals high similarity among nuclei of an endomycorrhizal fungus.</title>
        <authorList>
            <person name="Lin K."/>
            <person name="Geurts R."/>
            <person name="Zhang Z."/>
            <person name="Limpens E."/>
            <person name="Saunders D.G."/>
            <person name="Mu D."/>
            <person name="Pang E."/>
            <person name="Cao H."/>
            <person name="Cha H."/>
            <person name="Lin T."/>
            <person name="Zhou Q."/>
            <person name="Shang Y."/>
            <person name="Li Y."/>
            <person name="Ivanov S."/>
            <person name="Sharma T."/>
            <person name="Velzen R.V."/>
            <person name="Ruijter N.D."/>
            <person name="Aanen D.K."/>
            <person name="Win J."/>
            <person name="Kamoun S."/>
            <person name="Bisseling T."/>
            <person name="Huang S."/>
        </authorList>
    </citation>
    <scope>NUCLEOTIDE SEQUENCE [LARGE SCALE GENOMIC DNA]</scope>
    <source>
        <strain evidence="3">DAOM197198w</strain>
    </source>
</reference>
<dbReference type="InterPro" id="IPR012677">
    <property type="entry name" value="Nucleotide-bd_a/b_plait_sf"/>
</dbReference>
<evidence type="ECO:0008006" key="4">
    <source>
        <dbReference type="Google" id="ProtNLM"/>
    </source>
</evidence>
<evidence type="ECO:0000256" key="1">
    <source>
        <dbReference type="SAM" id="MobiDB-lite"/>
    </source>
</evidence>
<dbReference type="GO" id="GO:0003676">
    <property type="term" value="F:nucleic acid binding"/>
    <property type="evidence" value="ECO:0007669"/>
    <property type="project" value="InterPro"/>
</dbReference>
<name>A0A015J4R8_RHIIW</name>
<dbReference type="CDD" id="cd00590">
    <property type="entry name" value="RRM_SF"/>
    <property type="match status" value="1"/>
</dbReference>
<keyword evidence="3" id="KW-1185">Reference proteome</keyword>
<comment type="caution">
    <text evidence="2">The sequence shown here is derived from an EMBL/GenBank/DDBJ whole genome shotgun (WGS) entry which is preliminary data.</text>
</comment>
<dbReference type="AlphaFoldDB" id="A0A015J4R8"/>
<evidence type="ECO:0000313" key="3">
    <source>
        <dbReference type="Proteomes" id="UP000022910"/>
    </source>
</evidence>
<dbReference type="Proteomes" id="UP000022910">
    <property type="component" value="Unassembled WGS sequence"/>
</dbReference>
<evidence type="ECO:0000313" key="2">
    <source>
        <dbReference type="EMBL" id="EXX64507.1"/>
    </source>
</evidence>